<dbReference type="EC" id="3.2.1.-" evidence="12"/>
<dbReference type="PANTHER" id="PTHR34876">
    <property type="match status" value="1"/>
</dbReference>
<evidence type="ECO:0000256" key="8">
    <source>
        <dbReference type="PIRSR" id="PIRSR001100-1"/>
    </source>
</evidence>
<keyword evidence="5 12" id="KW-0119">Carbohydrate metabolism</keyword>
<feature type="binding site" evidence="9">
    <location>
        <position position="87"/>
    </location>
    <ligand>
        <name>substrate</name>
    </ligand>
</feature>
<evidence type="ECO:0000256" key="11">
    <source>
        <dbReference type="PROSITE-ProRule" id="PRU10057"/>
    </source>
</evidence>
<comment type="caution">
    <text evidence="13">The sequence shown here is derived from an EMBL/GenBank/DDBJ whole genome shotgun (WGS) entry which is preliminary data.</text>
</comment>
<feature type="binding site" evidence="9">
    <location>
        <position position="326"/>
    </location>
    <ligand>
        <name>substrate</name>
    </ligand>
</feature>
<protein>
    <recommendedName>
        <fullName evidence="12">Glucanase</fullName>
        <ecNumber evidence="12">3.2.1.-</ecNumber>
    </recommendedName>
</protein>
<dbReference type="InterPro" id="IPR016288">
    <property type="entry name" value="Beta_cellobiohydrolase"/>
</dbReference>
<evidence type="ECO:0000256" key="10">
    <source>
        <dbReference type="PROSITE-ProRule" id="PRU10056"/>
    </source>
</evidence>
<dbReference type="PROSITE" id="PS00656">
    <property type="entry name" value="GLYCOSYL_HYDROL_F6_2"/>
    <property type="match status" value="1"/>
</dbReference>
<comment type="similarity">
    <text evidence="12">Belongs to the glycosyl hydrolase family 6.</text>
</comment>
<dbReference type="PIRSF" id="PIRSF001100">
    <property type="entry name" value="Beta_cellobiohydrolase"/>
    <property type="match status" value="1"/>
</dbReference>
<feature type="active site" description="Proton donor" evidence="8 11">
    <location>
        <position position="172"/>
    </location>
</feature>
<organism evidence="13 14">
    <name type="scientific">Synchytrium microbalum</name>
    <dbReference type="NCBI Taxonomy" id="1806994"/>
    <lineage>
        <taxon>Eukaryota</taxon>
        <taxon>Fungi</taxon>
        <taxon>Fungi incertae sedis</taxon>
        <taxon>Chytridiomycota</taxon>
        <taxon>Chytridiomycota incertae sedis</taxon>
        <taxon>Chytridiomycetes</taxon>
        <taxon>Synchytriales</taxon>
        <taxon>Synchytriaceae</taxon>
        <taxon>Synchytrium</taxon>
    </lineage>
</organism>
<dbReference type="PANTHER" id="PTHR34876:SF4">
    <property type="entry name" value="1,4-BETA-D-GLUCAN CELLOBIOHYDROLASE C-RELATED"/>
    <property type="match status" value="1"/>
</dbReference>
<dbReference type="EMBL" id="QEAO01000009">
    <property type="protein sequence ID" value="TPX35211.1"/>
    <property type="molecule type" value="Genomic_DNA"/>
</dbReference>
<feature type="binding site" evidence="9">
    <location>
        <position position="353"/>
    </location>
    <ligand>
        <name>substrate</name>
    </ligand>
</feature>
<dbReference type="GeneID" id="42003570"/>
<dbReference type="Pfam" id="PF01341">
    <property type="entry name" value="Glyco_hydro_6"/>
    <property type="match status" value="1"/>
</dbReference>
<keyword evidence="6 12" id="KW-0326">Glycosidase</keyword>
<dbReference type="Proteomes" id="UP000319731">
    <property type="component" value="Unassembled WGS sequence"/>
</dbReference>
<keyword evidence="2 12" id="KW-0378">Hydrolase</keyword>
<dbReference type="RefSeq" id="XP_031025738.1">
    <property type="nucleotide sequence ID" value="XM_031168273.1"/>
</dbReference>
<feature type="active site" description="Proton acceptor" evidence="8">
    <location>
        <position position="359"/>
    </location>
</feature>
<evidence type="ECO:0000313" key="13">
    <source>
        <dbReference type="EMBL" id="TPX35211.1"/>
    </source>
</evidence>
<dbReference type="PROSITE" id="PS00655">
    <property type="entry name" value="GLYCOSYL_HYDROL_F6_1"/>
    <property type="match status" value="1"/>
</dbReference>
<dbReference type="STRING" id="1806994.A0A507C6T2"/>
<reference evidence="13 14" key="1">
    <citation type="journal article" date="2019" name="Sci. Rep.">
        <title>Comparative genomics of chytrid fungi reveal insights into the obligate biotrophic and pathogenic lifestyle of Synchytrium endobioticum.</title>
        <authorList>
            <person name="van de Vossenberg B.T.L.H."/>
            <person name="Warris S."/>
            <person name="Nguyen H.D.T."/>
            <person name="van Gent-Pelzer M.P.E."/>
            <person name="Joly D.L."/>
            <person name="van de Geest H.C."/>
            <person name="Bonants P.J.M."/>
            <person name="Smith D.S."/>
            <person name="Levesque C.A."/>
            <person name="van der Lee T.A.J."/>
        </authorList>
    </citation>
    <scope>NUCLEOTIDE SEQUENCE [LARGE SCALE GENOMIC DNA]</scope>
    <source>
        <strain evidence="13 14">JEL517</strain>
    </source>
</reference>
<evidence type="ECO:0000256" key="6">
    <source>
        <dbReference type="ARBA" id="ARBA00023295"/>
    </source>
</evidence>
<evidence type="ECO:0000256" key="12">
    <source>
        <dbReference type="RuleBase" id="RU361186"/>
    </source>
</evidence>
<evidence type="ECO:0000313" key="14">
    <source>
        <dbReference type="Proteomes" id="UP000319731"/>
    </source>
</evidence>
<keyword evidence="1" id="KW-0732">Signal</keyword>
<dbReference type="SUPFAM" id="SSF51989">
    <property type="entry name" value="Glycosyl hydrolases family 6, cellulases"/>
    <property type="match status" value="1"/>
</dbReference>
<keyword evidence="14" id="KW-1185">Reference proteome</keyword>
<evidence type="ECO:0000256" key="7">
    <source>
        <dbReference type="ARBA" id="ARBA00023326"/>
    </source>
</evidence>
<dbReference type="InterPro" id="IPR001524">
    <property type="entry name" value="Glyco_hydro_6_CS"/>
</dbReference>
<keyword evidence="4" id="KW-1015">Disulfide bond</keyword>
<dbReference type="OrthoDB" id="2115069at2759"/>
<evidence type="ECO:0000256" key="9">
    <source>
        <dbReference type="PIRSR" id="PIRSR001100-2"/>
    </source>
</evidence>
<keyword evidence="3 12" id="KW-0136">Cellulose degradation</keyword>
<dbReference type="PRINTS" id="PR00733">
    <property type="entry name" value="GLHYDRLASE6"/>
</dbReference>
<dbReference type="Gene3D" id="3.20.20.40">
    <property type="entry name" value="1, 4-beta cellobiohydrolase"/>
    <property type="match status" value="1"/>
</dbReference>
<feature type="binding site" evidence="9">
    <location>
        <position position="216"/>
    </location>
    <ligand>
        <name>substrate</name>
    </ligand>
</feature>
<dbReference type="AlphaFoldDB" id="A0A507C6T2"/>
<dbReference type="GO" id="GO:0030245">
    <property type="term" value="P:cellulose catabolic process"/>
    <property type="evidence" value="ECO:0007669"/>
    <property type="project" value="UniProtKB-KW"/>
</dbReference>
<evidence type="ECO:0000256" key="5">
    <source>
        <dbReference type="ARBA" id="ARBA00023277"/>
    </source>
</evidence>
<evidence type="ECO:0000256" key="2">
    <source>
        <dbReference type="ARBA" id="ARBA00022801"/>
    </source>
</evidence>
<dbReference type="GO" id="GO:0004553">
    <property type="term" value="F:hydrolase activity, hydrolyzing O-glycosyl compounds"/>
    <property type="evidence" value="ECO:0007669"/>
    <property type="project" value="InterPro"/>
</dbReference>
<evidence type="ECO:0000256" key="3">
    <source>
        <dbReference type="ARBA" id="ARBA00023001"/>
    </source>
</evidence>
<dbReference type="InterPro" id="IPR036434">
    <property type="entry name" value="Beta_cellobiohydrolase_sf"/>
</dbReference>
<keyword evidence="7 12" id="KW-0624">Polysaccharide degradation</keyword>
<evidence type="ECO:0000256" key="1">
    <source>
        <dbReference type="ARBA" id="ARBA00022729"/>
    </source>
</evidence>
<evidence type="ECO:0000256" key="4">
    <source>
        <dbReference type="ARBA" id="ARBA00023157"/>
    </source>
</evidence>
<accession>A0A507C6T2</accession>
<feature type="binding site" evidence="9">
    <location>
        <position position="256"/>
    </location>
    <ligand>
        <name>substrate</name>
    </ligand>
</feature>
<sequence length="430" mass="44977">MSPKPSHFNTILTKSLYTSFNLVLAQTAYNTPDGGMSTSLGNPFANTLQYVNPSYGALVNQSISLHSDNSTRVALYQKVATYPTFVWIPSLASISTISRHLSNAATQANGMPIVVSFVIYNIPGRDCSALASVGQIPPGALDQYKTQYIDPVFAQLALKQPNINLVLIIEPDALPNLIANNCTASATYPSAIAYAVSRFSALPNTSIYLDVGSGAWLGGQVLTQGKIAPVILSVMVLATAINPNASIRGFSSNLANFNPFNGNGACPAKQYCPLVKGAYNGNRGIDENVYTSTLNVALAAVGLPTRWLVDTSRSGQIGVRTFLGSWCNIQGAGLGDRPTSNPASQVDAFVWVKPPGNSDGASSGAGVDPHCVPTNPVGIDALGGAPAAGAWFDGHFAMLTDNASPPVSVTVSRLSARSARSKAVIEARQA</sequence>
<proteinExistence type="inferred from homology"/>
<name>A0A507C6T2_9FUNG</name>
<gene>
    <name evidence="13" type="ORF">SmJEL517_g02345</name>
</gene>
<feature type="active site" evidence="10">
    <location>
        <position position="126"/>
    </location>
</feature>